<dbReference type="EMBL" id="SLWN01000015">
    <property type="protein sequence ID" value="TCO18597.1"/>
    <property type="molecule type" value="Genomic_DNA"/>
</dbReference>
<evidence type="ECO:0000313" key="2">
    <source>
        <dbReference type="Proteomes" id="UP000294508"/>
    </source>
</evidence>
<comment type="caution">
    <text evidence="1">The sequence shown here is derived from an EMBL/GenBank/DDBJ whole genome shotgun (WGS) entry which is preliminary data.</text>
</comment>
<sequence length="56" mass="5776">MSAVGDTASVLTLNLGMYGDVNQVDVYSGYGYPNVATGTVLAAFRALLPRSTSFGS</sequence>
<keyword evidence="2" id="KW-1185">Reference proteome</keyword>
<gene>
    <name evidence="1" type="ORF">EV652_115141</name>
</gene>
<dbReference type="AlphaFoldDB" id="A0A4R2H1M0"/>
<organism evidence="1 2">
    <name type="scientific">Kribbella steppae</name>
    <dbReference type="NCBI Taxonomy" id="2512223"/>
    <lineage>
        <taxon>Bacteria</taxon>
        <taxon>Bacillati</taxon>
        <taxon>Actinomycetota</taxon>
        <taxon>Actinomycetes</taxon>
        <taxon>Propionibacteriales</taxon>
        <taxon>Kribbellaceae</taxon>
        <taxon>Kribbella</taxon>
    </lineage>
</organism>
<reference evidence="1 2" key="1">
    <citation type="journal article" date="2015" name="Stand. Genomic Sci.">
        <title>Genomic Encyclopedia of Bacterial and Archaeal Type Strains, Phase III: the genomes of soil and plant-associated and newly described type strains.</title>
        <authorList>
            <person name="Whitman W.B."/>
            <person name="Woyke T."/>
            <person name="Klenk H.P."/>
            <person name="Zhou Y."/>
            <person name="Lilburn T.G."/>
            <person name="Beck B.J."/>
            <person name="De Vos P."/>
            <person name="Vandamme P."/>
            <person name="Eisen J.A."/>
            <person name="Garrity G."/>
            <person name="Hugenholtz P."/>
            <person name="Kyrpides N.C."/>
        </authorList>
    </citation>
    <scope>NUCLEOTIDE SEQUENCE [LARGE SCALE GENOMIC DNA]</scope>
    <source>
        <strain evidence="1 2">VKM Ac-2572</strain>
    </source>
</reference>
<evidence type="ECO:0000313" key="1">
    <source>
        <dbReference type="EMBL" id="TCO18597.1"/>
    </source>
</evidence>
<protein>
    <submittedName>
        <fullName evidence="1">Uncharacterized protein</fullName>
    </submittedName>
</protein>
<name>A0A4R2H1M0_9ACTN</name>
<accession>A0A4R2H1M0</accession>
<proteinExistence type="predicted"/>
<dbReference type="Proteomes" id="UP000294508">
    <property type="component" value="Unassembled WGS sequence"/>
</dbReference>